<sequence length="60" mass="7598">LSWRELSGWRSVFDGPARDRLEQFHWVRSKEWIGAWRRWEKEWEDHQLRDQRSHHGDQIE</sequence>
<proteinExistence type="predicted"/>
<dbReference type="EMBL" id="JAHRHJ020000002">
    <property type="protein sequence ID" value="KAH9326404.1"/>
    <property type="molecule type" value="Genomic_DNA"/>
</dbReference>
<accession>A0AA38LJJ3</accession>
<dbReference type="Proteomes" id="UP000824469">
    <property type="component" value="Unassembled WGS sequence"/>
</dbReference>
<evidence type="ECO:0000313" key="2">
    <source>
        <dbReference type="Proteomes" id="UP000824469"/>
    </source>
</evidence>
<gene>
    <name evidence="1" type="ORF">KI387_006582</name>
</gene>
<name>A0AA38LJJ3_TAXCH</name>
<protein>
    <submittedName>
        <fullName evidence="1">Uncharacterized protein</fullName>
    </submittedName>
</protein>
<dbReference type="AlphaFoldDB" id="A0AA38LJJ3"/>
<feature type="non-terminal residue" evidence="1">
    <location>
        <position position="1"/>
    </location>
</feature>
<keyword evidence="2" id="KW-1185">Reference proteome</keyword>
<evidence type="ECO:0000313" key="1">
    <source>
        <dbReference type="EMBL" id="KAH9326404.1"/>
    </source>
</evidence>
<reference evidence="1 2" key="1">
    <citation type="journal article" date="2021" name="Nat. Plants">
        <title>The Taxus genome provides insights into paclitaxel biosynthesis.</title>
        <authorList>
            <person name="Xiong X."/>
            <person name="Gou J."/>
            <person name="Liao Q."/>
            <person name="Li Y."/>
            <person name="Zhou Q."/>
            <person name="Bi G."/>
            <person name="Li C."/>
            <person name="Du R."/>
            <person name="Wang X."/>
            <person name="Sun T."/>
            <person name="Guo L."/>
            <person name="Liang H."/>
            <person name="Lu P."/>
            <person name="Wu Y."/>
            <person name="Zhang Z."/>
            <person name="Ro D.K."/>
            <person name="Shang Y."/>
            <person name="Huang S."/>
            <person name="Yan J."/>
        </authorList>
    </citation>
    <scope>NUCLEOTIDE SEQUENCE [LARGE SCALE GENOMIC DNA]</scope>
    <source>
        <strain evidence="1">Ta-2019</strain>
    </source>
</reference>
<feature type="non-terminal residue" evidence="1">
    <location>
        <position position="60"/>
    </location>
</feature>
<organism evidence="1 2">
    <name type="scientific">Taxus chinensis</name>
    <name type="common">Chinese yew</name>
    <name type="synonym">Taxus wallichiana var. chinensis</name>
    <dbReference type="NCBI Taxonomy" id="29808"/>
    <lineage>
        <taxon>Eukaryota</taxon>
        <taxon>Viridiplantae</taxon>
        <taxon>Streptophyta</taxon>
        <taxon>Embryophyta</taxon>
        <taxon>Tracheophyta</taxon>
        <taxon>Spermatophyta</taxon>
        <taxon>Pinopsida</taxon>
        <taxon>Pinidae</taxon>
        <taxon>Conifers II</taxon>
        <taxon>Cupressales</taxon>
        <taxon>Taxaceae</taxon>
        <taxon>Taxus</taxon>
    </lineage>
</organism>
<comment type="caution">
    <text evidence="1">The sequence shown here is derived from an EMBL/GenBank/DDBJ whole genome shotgun (WGS) entry which is preliminary data.</text>
</comment>